<sequence length="109" mass="12701">MTMVLTVLVPSPVVVELRSGHRTRLSYRVDDVEFVTGVRALRRIRRADGSFDADRVEVEAFIPEHQRRGVEAPKKDWITPEYLRCYAFLVDNCKSLRDFFESGELEREV</sequence>
<dbReference type="STRING" id="416943.SAMN05445871_4046"/>
<proteinExistence type="predicted"/>
<evidence type="ECO:0000313" key="1">
    <source>
        <dbReference type="EMBL" id="SEK92469.1"/>
    </source>
</evidence>
<keyword evidence="2" id="KW-1185">Reference proteome</keyword>
<dbReference type="AlphaFoldDB" id="A0A1H7L098"/>
<accession>A0A1H7L098</accession>
<dbReference type="OrthoDB" id="9099522at2"/>
<reference evidence="2" key="1">
    <citation type="submission" date="2016-10" db="EMBL/GenBank/DDBJ databases">
        <authorList>
            <person name="Varghese N."/>
            <person name="Submissions S."/>
        </authorList>
    </citation>
    <scope>NUCLEOTIDE SEQUENCE [LARGE SCALE GENOMIC DNA]</scope>
    <source>
        <strain evidence="2">LMG 26416</strain>
    </source>
</reference>
<dbReference type="EMBL" id="FOAJ01000004">
    <property type="protein sequence ID" value="SEK92469.1"/>
    <property type="molecule type" value="Genomic_DNA"/>
</dbReference>
<dbReference type="RefSeq" id="WP_090548099.1">
    <property type="nucleotide sequence ID" value="NZ_FNSR01000002.1"/>
</dbReference>
<dbReference type="Proteomes" id="UP000199120">
    <property type="component" value="Unassembled WGS sequence"/>
</dbReference>
<gene>
    <name evidence="1" type="ORF">SAMN05192542_104133</name>
</gene>
<protein>
    <submittedName>
        <fullName evidence="1">Uncharacterized protein</fullName>
    </submittedName>
</protein>
<organism evidence="1 2">
    <name type="scientific">Paraburkholderia caballeronis</name>
    <dbReference type="NCBI Taxonomy" id="416943"/>
    <lineage>
        <taxon>Bacteria</taxon>
        <taxon>Pseudomonadati</taxon>
        <taxon>Pseudomonadota</taxon>
        <taxon>Betaproteobacteria</taxon>
        <taxon>Burkholderiales</taxon>
        <taxon>Burkholderiaceae</taxon>
        <taxon>Paraburkholderia</taxon>
    </lineage>
</organism>
<name>A0A1H7L098_9BURK</name>
<evidence type="ECO:0000313" key="2">
    <source>
        <dbReference type="Proteomes" id="UP000199120"/>
    </source>
</evidence>